<keyword evidence="5" id="KW-1185">Reference proteome</keyword>
<accession>A0A2K3YUI3</accession>
<evidence type="ECO:0000313" key="4">
    <source>
        <dbReference type="EMBL" id="PNZ28974.1"/>
    </source>
</evidence>
<evidence type="ECO:0000256" key="1">
    <source>
        <dbReference type="SAM" id="MobiDB-lite"/>
    </source>
</evidence>
<dbReference type="Proteomes" id="UP000242752">
    <property type="component" value="Unassembled WGS sequence"/>
</dbReference>
<dbReference type="EMBL" id="PPRF01000018">
    <property type="protein sequence ID" value="PNZ28974.1"/>
    <property type="molecule type" value="Genomic_DNA"/>
</dbReference>
<feature type="region of interest" description="Disordered" evidence="1">
    <location>
        <begin position="166"/>
        <end position="228"/>
    </location>
</feature>
<gene>
    <name evidence="4" type="ORF">CD122_03585</name>
</gene>
<feature type="region of interest" description="Disordered" evidence="1">
    <location>
        <begin position="245"/>
        <end position="345"/>
    </location>
</feature>
<feature type="compositionally biased region" description="Basic and acidic residues" evidence="1">
    <location>
        <begin position="320"/>
        <end position="345"/>
    </location>
</feature>
<proteinExistence type="predicted"/>
<keyword evidence="2" id="KW-0812">Transmembrane</keyword>
<evidence type="ECO:0000313" key="5">
    <source>
        <dbReference type="Proteomes" id="UP000242752"/>
    </source>
</evidence>
<dbReference type="OrthoDB" id="2418142at2"/>
<feature type="compositionally biased region" description="Basic and acidic residues" evidence="1">
    <location>
        <begin position="273"/>
        <end position="309"/>
    </location>
</feature>
<feature type="compositionally biased region" description="Basic and acidic residues" evidence="1">
    <location>
        <begin position="184"/>
        <end position="199"/>
    </location>
</feature>
<evidence type="ECO:0000259" key="3">
    <source>
        <dbReference type="Pfam" id="PF13273"/>
    </source>
</evidence>
<feature type="domain" description="DUF4064" evidence="3">
    <location>
        <begin position="14"/>
        <end position="125"/>
    </location>
</feature>
<feature type="transmembrane region" description="Helical" evidence="2">
    <location>
        <begin position="85"/>
        <end position="104"/>
    </location>
</feature>
<name>A0A2K3YUI3_9STAP</name>
<dbReference type="RefSeq" id="WP_103357637.1">
    <property type="nucleotide sequence ID" value="NZ_CP113107.1"/>
</dbReference>
<dbReference type="InterPro" id="IPR025273">
    <property type="entry name" value="DUF4064"/>
</dbReference>
<reference evidence="4 5" key="1">
    <citation type="submission" date="2017-08" db="EMBL/GenBank/DDBJ databases">
        <title>Draft genome sequences of 64 type strains of genus Staph aureus.</title>
        <authorList>
            <person name="Cole K."/>
            <person name="Golubchik T."/>
            <person name="Russell J."/>
            <person name="Foster D."/>
            <person name="Llewelyn M."/>
            <person name="Wilson D."/>
            <person name="Crook D."/>
            <person name="Paul J."/>
        </authorList>
    </citation>
    <scope>NUCLEOTIDE SEQUENCE [LARGE SCALE GENOMIC DNA]</scope>
    <source>
        <strain evidence="4 5">DSM 21968</strain>
    </source>
</reference>
<feature type="transmembrane region" description="Helical" evidence="2">
    <location>
        <begin position="116"/>
        <end position="143"/>
    </location>
</feature>
<dbReference type="AlphaFoldDB" id="A0A2K3YUI3"/>
<dbReference type="NCBIfam" id="NF047418">
    <property type="entry name" value="teichoic_AuxB"/>
    <property type="match status" value="1"/>
</dbReference>
<protein>
    <recommendedName>
        <fullName evidence="3">DUF4064 domain-containing protein</fullName>
    </recommendedName>
</protein>
<sequence length="345" mass="39389">MTGDIYTQVRRPVSRVAEKILGWLSWILLLGTTVIAMFFGLVLFSNESSIQNLEVELANNPTIQGWLANYNMTSTELVIQLQNGVWAFIVYLIVCLLISFLALISMNHRIISGLLFLGVAILTLPLIVMLVPIFFFIIALMMFGRKARLETVPMYDGFEYGRGPVYEPPHAPEAEPVRAQQSNEEVRREATAEPTRQDDEPAVLSRSAKYHHKQSDMDENVDTQSSEVADADTLDDTLVREDVENAQQADVYGDAPQDEYAYTYNTQEADVPLTKDELKQQRKAEKAQLKAERKEARKAKKAYEKEQRKNRPSASSQRRQNYEDRMKMNQARAEQEAEKDTTEEK</sequence>
<keyword evidence="2" id="KW-0472">Membrane</keyword>
<comment type="caution">
    <text evidence="4">The sequence shown here is derived from an EMBL/GenBank/DDBJ whole genome shotgun (WGS) entry which is preliminary data.</text>
</comment>
<organism evidence="4 5">
    <name type="scientific">Staphylococcus rostri</name>
    <dbReference type="NCBI Taxonomy" id="522262"/>
    <lineage>
        <taxon>Bacteria</taxon>
        <taxon>Bacillati</taxon>
        <taxon>Bacillota</taxon>
        <taxon>Bacilli</taxon>
        <taxon>Bacillales</taxon>
        <taxon>Staphylococcaceae</taxon>
        <taxon>Staphylococcus</taxon>
    </lineage>
</organism>
<dbReference type="Pfam" id="PF13273">
    <property type="entry name" value="DUF4064"/>
    <property type="match status" value="1"/>
</dbReference>
<keyword evidence="2" id="KW-1133">Transmembrane helix</keyword>
<feature type="transmembrane region" description="Helical" evidence="2">
    <location>
        <begin position="20"/>
        <end position="44"/>
    </location>
</feature>
<evidence type="ECO:0000256" key="2">
    <source>
        <dbReference type="SAM" id="Phobius"/>
    </source>
</evidence>